<dbReference type="EMBL" id="JPGG01000018">
    <property type="protein sequence ID" value="KGC09214.1"/>
    <property type="molecule type" value="Genomic_DNA"/>
</dbReference>
<sequence>MPYILVVEDDADTRDMLAALAHTQQLSCDTAATLAQARTLIAAHTPDLVLCDLVLPDGNGMDLFDELPKGVHCEMVLTTGHASLETAIDALRRGATDYLVKPLNMQRLNSIFARVPRTSVLHEEIASLRSELKRLGRFGRMLGSSPPMQTMYDAISRVAGTEASVLLMGESGTGKELAAQTIHDLSLRRKGPFLAINCGAIAANLVESEMFGHDRGSFTGADRQHKGFFERADGGTLFLDEITEMPVESQVKLLRVLETGRLTRLGSAREIDVDVRIVAATNLDPEAAMANGKLRPDLYHRINVFPITLPPLRERGDDIPMLAAAFLTRLNEESGRDMRFAPAALAALAGYEWPGNVRELRNFVQRASIFNDGELIDTLPPPIMAEVSGEAVAADDTVSVPFGTTLEEVDRRVILGTLAQCGGVKTHAAEVLDISLKTIYNRLAQIEGGEKADKVDKSDKAADRSADQLADKTDKTAS</sequence>
<keyword evidence="1" id="KW-0547">Nucleotide-binding</keyword>
<evidence type="ECO:0000256" key="1">
    <source>
        <dbReference type="ARBA" id="ARBA00022741"/>
    </source>
</evidence>
<reference evidence="11" key="2">
    <citation type="submission" date="2022-09" db="EMBL/GenBank/DDBJ databases">
        <title>Genomic of Burkholderia gladioli.</title>
        <authorList>
            <person name="Wu H."/>
        </authorList>
    </citation>
    <scope>NUCLEOTIDE SEQUENCE</scope>
    <source>
        <strain evidence="11">ZN-S4</strain>
    </source>
</reference>
<dbReference type="InterPro" id="IPR002078">
    <property type="entry name" value="Sigma_54_int"/>
</dbReference>
<protein>
    <submittedName>
        <fullName evidence="10">AAA domain family protein</fullName>
    </submittedName>
    <submittedName>
        <fullName evidence="11">Sigma-54 dependent transcriptional regulator</fullName>
    </submittedName>
</protein>
<dbReference type="GO" id="GO:0000160">
    <property type="term" value="P:phosphorelay signal transduction system"/>
    <property type="evidence" value="ECO:0007669"/>
    <property type="project" value="InterPro"/>
</dbReference>
<dbReference type="PROSITE" id="PS00688">
    <property type="entry name" value="SIGMA54_INTERACT_3"/>
    <property type="match status" value="1"/>
</dbReference>
<dbReference type="Pfam" id="PF25601">
    <property type="entry name" value="AAA_lid_14"/>
    <property type="match status" value="1"/>
</dbReference>
<dbReference type="PROSITE" id="PS50110">
    <property type="entry name" value="RESPONSE_REGULATORY"/>
    <property type="match status" value="1"/>
</dbReference>
<feature type="domain" description="Response regulatory" evidence="9">
    <location>
        <begin position="3"/>
        <end position="116"/>
    </location>
</feature>
<dbReference type="CDD" id="cd00009">
    <property type="entry name" value="AAA"/>
    <property type="match status" value="1"/>
</dbReference>
<accession>A0AAP2NNT5</accession>
<dbReference type="Proteomes" id="UP000029590">
    <property type="component" value="Unassembled WGS sequence"/>
</dbReference>
<keyword evidence="2" id="KW-0067">ATP-binding</keyword>
<feature type="modified residue" description="4-aspartylphosphate" evidence="6">
    <location>
        <position position="52"/>
    </location>
</feature>
<dbReference type="GO" id="GO:0005524">
    <property type="term" value="F:ATP binding"/>
    <property type="evidence" value="ECO:0007669"/>
    <property type="project" value="UniProtKB-KW"/>
</dbReference>
<evidence type="ECO:0000256" key="2">
    <source>
        <dbReference type="ARBA" id="ARBA00022840"/>
    </source>
</evidence>
<dbReference type="Gene3D" id="3.40.50.2300">
    <property type="match status" value="1"/>
</dbReference>
<feature type="domain" description="Sigma-54 factor interaction" evidence="8">
    <location>
        <begin position="141"/>
        <end position="369"/>
    </location>
</feature>
<evidence type="ECO:0000256" key="5">
    <source>
        <dbReference type="ARBA" id="ARBA00023163"/>
    </source>
</evidence>
<evidence type="ECO:0000259" key="9">
    <source>
        <dbReference type="PROSITE" id="PS50110"/>
    </source>
</evidence>
<dbReference type="SMART" id="SM00448">
    <property type="entry name" value="REC"/>
    <property type="match status" value="1"/>
</dbReference>
<dbReference type="Proteomes" id="UP001059745">
    <property type="component" value="Chromosome 1"/>
</dbReference>
<dbReference type="GO" id="GO:0043565">
    <property type="term" value="F:sequence-specific DNA binding"/>
    <property type="evidence" value="ECO:0007669"/>
    <property type="project" value="InterPro"/>
</dbReference>
<proteinExistence type="predicted"/>
<dbReference type="EMBL" id="CP104214">
    <property type="protein sequence ID" value="UWX71436.1"/>
    <property type="molecule type" value="Genomic_DNA"/>
</dbReference>
<gene>
    <name evidence="10" type="ORF">DM48_6198</name>
    <name evidence="11" type="ORF">NYZ96_06700</name>
</gene>
<keyword evidence="6" id="KW-0597">Phosphoprotein</keyword>
<keyword evidence="3" id="KW-0805">Transcription regulation</keyword>
<feature type="region of interest" description="Disordered" evidence="7">
    <location>
        <begin position="450"/>
        <end position="478"/>
    </location>
</feature>
<dbReference type="InterPro" id="IPR025943">
    <property type="entry name" value="Sigma_54_int_dom_ATP-bd_2"/>
</dbReference>
<dbReference type="Pfam" id="PF02954">
    <property type="entry name" value="HTH_8"/>
    <property type="match status" value="1"/>
</dbReference>
<evidence type="ECO:0000256" key="7">
    <source>
        <dbReference type="SAM" id="MobiDB-lite"/>
    </source>
</evidence>
<dbReference type="Gene3D" id="1.10.10.60">
    <property type="entry name" value="Homeodomain-like"/>
    <property type="match status" value="1"/>
</dbReference>
<evidence type="ECO:0000256" key="3">
    <source>
        <dbReference type="ARBA" id="ARBA00023015"/>
    </source>
</evidence>
<evidence type="ECO:0000256" key="4">
    <source>
        <dbReference type="ARBA" id="ARBA00023125"/>
    </source>
</evidence>
<organism evidence="10 12">
    <name type="scientific">Burkholderia gladioli</name>
    <name type="common">Pseudomonas marginata</name>
    <name type="synonym">Phytomonas marginata</name>
    <dbReference type="NCBI Taxonomy" id="28095"/>
    <lineage>
        <taxon>Bacteria</taxon>
        <taxon>Pseudomonadati</taxon>
        <taxon>Pseudomonadota</taxon>
        <taxon>Betaproteobacteria</taxon>
        <taxon>Burkholderiales</taxon>
        <taxon>Burkholderiaceae</taxon>
        <taxon>Burkholderia</taxon>
    </lineage>
</organism>
<dbReference type="KEGG" id="bgo:BM43_2698"/>
<dbReference type="InterPro" id="IPR003593">
    <property type="entry name" value="AAA+_ATPase"/>
</dbReference>
<evidence type="ECO:0000259" key="8">
    <source>
        <dbReference type="PROSITE" id="PS50045"/>
    </source>
</evidence>
<keyword evidence="4" id="KW-0238">DNA-binding</keyword>
<dbReference type="SUPFAM" id="SSF52540">
    <property type="entry name" value="P-loop containing nucleoside triphosphate hydrolases"/>
    <property type="match status" value="1"/>
</dbReference>
<name>A0AAP2NNT5_BURGA</name>
<dbReference type="RefSeq" id="WP_013697386.1">
    <property type="nucleotide sequence ID" value="NZ_CADEPP010000001.1"/>
</dbReference>
<dbReference type="FunFam" id="3.40.50.300:FF:000006">
    <property type="entry name" value="DNA-binding transcriptional regulator NtrC"/>
    <property type="match status" value="1"/>
</dbReference>
<dbReference type="InterPro" id="IPR001789">
    <property type="entry name" value="Sig_transdc_resp-reg_receiver"/>
</dbReference>
<dbReference type="Pfam" id="PF00072">
    <property type="entry name" value="Response_reg"/>
    <property type="match status" value="1"/>
</dbReference>
<dbReference type="Pfam" id="PF00158">
    <property type="entry name" value="Sigma54_activat"/>
    <property type="match status" value="1"/>
</dbReference>
<dbReference type="InterPro" id="IPR058031">
    <property type="entry name" value="AAA_lid_NorR"/>
</dbReference>
<dbReference type="PANTHER" id="PTHR32071:SF117">
    <property type="entry name" value="PTS-DEPENDENT DIHYDROXYACETONE KINASE OPERON REGULATORY PROTEIN-RELATED"/>
    <property type="match status" value="1"/>
</dbReference>
<dbReference type="InterPro" id="IPR027417">
    <property type="entry name" value="P-loop_NTPase"/>
</dbReference>
<dbReference type="InterPro" id="IPR025944">
    <property type="entry name" value="Sigma_54_int_dom_CS"/>
</dbReference>
<dbReference type="InterPro" id="IPR011006">
    <property type="entry name" value="CheY-like_superfamily"/>
</dbReference>
<dbReference type="PROSITE" id="PS00676">
    <property type="entry name" value="SIGMA54_INTERACT_2"/>
    <property type="match status" value="1"/>
</dbReference>
<dbReference type="InterPro" id="IPR002197">
    <property type="entry name" value="HTH_Fis"/>
</dbReference>
<evidence type="ECO:0000313" key="11">
    <source>
        <dbReference type="EMBL" id="UWX71436.1"/>
    </source>
</evidence>
<dbReference type="PANTHER" id="PTHR32071">
    <property type="entry name" value="TRANSCRIPTIONAL REGULATORY PROTEIN"/>
    <property type="match status" value="1"/>
</dbReference>
<dbReference type="AlphaFoldDB" id="A0AAP2NNT5"/>
<dbReference type="CDD" id="cd00156">
    <property type="entry name" value="REC"/>
    <property type="match status" value="1"/>
</dbReference>
<dbReference type="InterPro" id="IPR009057">
    <property type="entry name" value="Homeodomain-like_sf"/>
</dbReference>
<dbReference type="SUPFAM" id="SSF52172">
    <property type="entry name" value="CheY-like"/>
    <property type="match status" value="1"/>
</dbReference>
<dbReference type="SMART" id="SM00382">
    <property type="entry name" value="AAA"/>
    <property type="match status" value="1"/>
</dbReference>
<evidence type="ECO:0000256" key="6">
    <source>
        <dbReference type="PROSITE-ProRule" id="PRU00169"/>
    </source>
</evidence>
<dbReference type="SUPFAM" id="SSF46689">
    <property type="entry name" value="Homeodomain-like"/>
    <property type="match status" value="1"/>
</dbReference>
<dbReference type="PROSITE" id="PS50045">
    <property type="entry name" value="SIGMA54_INTERACT_4"/>
    <property type="match status" value="1"/>
</dbReference>
<dbReference type="Gene3D" id="1.10.8.60">
    <property type="match status" value="1"/>
</dbReference>
<dbReference type="Gene3D" id="3.40.50.300">
    <property type="entry name" value="P-loop containing nucleotide triphosphate hydrolases"/>
    <property type="match status" value="1"/>
</dbReference>
<dbReference type="GO" id="GO:0006355">
    <property type="term" value="P:regulation of DNA-templated transcription"/>
    <property type="evidence" value="ECO:0007669"/>
    <property type="project" value="InterPro"/>
</dbReference>
<evidence type="ECO:0000313" key="10">
    <source>
        <dbReference type="EMBL" id="KGC09214.1"/>
    </source>
</evidence>
<evidence type="ECO:0000313" key="12">
    <source>
        <dbReference type="Proteomes" id="UP000029590"/>
    </source>
</evidence>
<keyword evidence="5" id="KW-0804">Transcription</keyword>
<reference evidence="10 12" key="1">
    <citation type="submission" date="2014-04" db="EMBL/GenBank/DDBJ databases">
        <authorList>
            <person name="Bishop-Lilly K.A."/>
            <person name="Broomall S.M."/>
            <person name="Chain P.S."/>
            <person name="Chertkov O."/>
            <person name="Coyne S.R."/>
            <person name="Daligault H.E."/>
            <person name="Davenport K.W."/>
            <person name="Erkkila T."/>
            <person name="Frey K.G."/>
            <person name="Gibbons H.S."/>
            <person name="Gu W."/>
            <person name="Jaissle J."/>
            <person name="Johnson S.L."/>
            <person name="Koroleva G.I."/>
            <person name="Ladner J.T."/>
            <person name="Lo C.-C."/>
            <person name="Minogue T.D."/>
            <person name="Munk C."/>
            <person name="Palacios G.F."/>
            <person name="Redden C.L."/>
            <person name="Rosenzweig C.N."/>
            <person name="Scholz M.B."/>
            <person name="Teshima H."/>
            <person name="Xu Y."/>
        </authorList>
    </citation>
    <scope>NUCLEOTIDE SEQUENCE [LARGE SCALE GENOMIC DNA]</scope>
    <source>
        <strain evidence="12">gladioli</strain>
        <strain evidence="10">Gladioli</strain>
    </source>
</reference>